<evidence type="ECO:0000256" key="4">
    <source>
        <dbReference type="ARBA" id="ARBA00022989"/>
    </source>
</evidence>
<protein>
    <recommendedName>
        <fullName evidence="9">Lysine transporter LysE</fullName>
    </recommendedName>
</protein>
<accession>A0A9W6R342</accession>
<dbReference type="PANTHER" id="PTHR30086">
    <property type="entry name" value="ARGININE EXPORTER PROTEIN ARGO"/>
    <property type="match status" value="1"/>
</dbReference>
<organism evidence="7 8">
    <name type="scientific">Amycolatopsis taiwanensis</name>
    <dbReference type="NCBI Taxonomy" id="342230"/>
    <lineage>
        <taxon>Bacteria</taxon>
        <taxon>Bacillati</taxon>
        <taxon>Actinomycetota</taxon>
        <taxon>Actinomycetes</taxon>
        <taxon>Pseudonocardiales</taxon>
        <taxon>Pseudonocardiaceae</taxon>
        <taxon>Amycolatopsis</taxon>
    </lineage>
</organism>
<dbReference type="AlphaFoldDB" id="A0A9W6R342"/>
<comment type="caution">
    <text evidence="7">The sequence shown here is derived from an EMBL/GenBank/DDBJ whole genome shotgun (WGS) entry which is preliminary data.</text>
</comment>
<proteinExistence type="predicted"/>
<comment type="subcellular location">
    <subcellularLocation>
        <location evidence="1">Cell membrane</location>
        <topology evidence="1">Multi-pass membrane protein</topology>
    </subcellularLocation>
</comment>
<keyword evidence="2" id="KW-1003">Cell membrane</keyword>
<dbReference type="Proteomes" id="UP001165136">
    <property type="component" value="Unassembled WGS sequence"/>
</dbReference>
<sequence>MHDKSPRKTWRAIGNAILANLLNPKLTLFFFAFLPQFISQDHDPLRQMLTLSAVFMAMTFIVFLGYGLFASAMRHHVITKPRIVRLVQRIFSLSYLGIGAKLATTHR</sequence>
<evidence type="ECO:0000256" key="1">
    <source>
        <dbReference type="ARBA" id="ARBA00004651"/>
    </source>
</evidence>
<keyword evidence="5 6" id="KW-0472">Membrane</keyword>
<dbReference type="GO" id="GO:0042970">
    <property type="term" value="F:homoserine transmembrane transporter activity"/>
    <property type="evidence" value="ECO:0007669"/>
    <property type="project" value="TreeGrafter"/>
</dbReference>
<evidence type="ECO:0000256" key="3">
    <source>
        <dbReference type="ARBA" id="ARBA00022692"/>
    </source>
</evidence>
<evidence type="ECO:0000313" key="7">
    <source>
        <dbReference type="EMBL" id="GLY68373.1"/>
    </source>
</evidence>
<feature type="transmembrane region" description="Helical" evidence="6">
    <location>
        <begin position="53"/>
        <end position="73"/>
    </location>
</feature>
<name>A0A9W6R342_9PSEU</name>
<feature type="transmembrane region" description="Helical" evidence="6">
    <location>
        <begin position="12"/>
        <end position="33"/>
    </location>
</feature>
<evidence type="ECO:0000313" key="8">
    <source>
        <dbReference type="Proteomes" id="UP001165136"/>
    </source>
</evidence>
<evidence type="ECO:0000256" key="6">
    <source>
        <dbReference type="SAM" id="Phobius"/>
    </source>
</evidence>
<dbReference type="GO" id="GO:0005886">
    <property type="term" value="C:plasma membrane"/>
    <property type="evidence" value="ECO:0007669"/>
    <property type="project" value="UniProtKB-SubCell"/>
</dbReference>
<evidence type="ECO:0000256" key="5">
    <source>
        <dbReference type="ARBA" id="ARBA00023136"/>
    </source>
</evidence>
<dbReference type="Pfam" id="PF01810">
    <property type="entry name" value="LysE"/>
    <property type="match status" value="1"/>
</dbReference>
<dbReference type="PANTHER" id="PTHR30086:SF14">
    <property type="entry name" value="HOMOSERINE_HOMOSERINE LACTONE EFFLUX PROTEIN"/>
    <property type="match status" value="1"/>
</dbReference>
<dbReference type="InterPro" id="IPR001123">
    <property type="entry name" value="LeuE-type"/>
</dbReference>
<reference evidence="7" key="1">
    <citation type="submission" date="2023-03" db="EMBL/GenBank/DDBJ databases">
        <title>Amycolatopsis taiwanensis NBRC 103393.</title>
        <authorList>
            <person name="Ichikawa N."/>
            <person name="Sato H."/>
            <person name="Tonouchi N."/>
        </authorList>
    </citation>
    <scope>NUCLEOTIDE SEQUENCE</scope>
    <source>
        <strain evidence="7">NBRC 103393</strain>
    </source>
</reference>
<keyword evidence="4 6" id="KW-1133">Transmembrane helix</keyword>
<gene>
    <name evidence="7" type="ORF">Atai01_49920</name>
</gene>
<keyword evidence="8" id="KW-1185">Reference proteome</keyword>
<evidence type="ECO:0000256" key="2">
    <source>
        <dbReference type="ARBA" id="ARBA00022475"/>
    </source>
</evidence>
<dbReference type="EMBL" id="BSTI01000011">
    <property type="protein sequence ID" value="GLY68373.1"/>
    <property type="molecule type" value="Genomic_DNA"/>
</dbReference>
<keyword evidence="3 6" id="KW-0812">Transmembrane</keyword>
<evidence type="ECO:0008006" key="9">
    <source>
        <dbReference type="Google" id="ProtNLM"/>
    </source>
</evidence>